<protein>
    <submittedName>
        <fullName evidence="2">Uncharacterized protein</fullName>
    </submittedName>
</protein>
<name>A0A4P9WE14_9FUNG</name>
<keyword evidence="3" id="KW-1185">Reference proteome</keyword>
<evidence type="ECO:0000313" key="3">
    <source>
        <dbReference type="Proteomes" id="UP000269721"/>
    </source>
</evidence>
<organism evidence="2 3">
    <name type="scientific">Blyttiomyces helicus</name>
    <dbReference type="NCBI Taxonomy" id="388810"/>
    <lineage>
        <taxon>Eukaryota</taxon>
        <taxon>Fungi</taxon>
        <taxon>Fungi incertae sedis</taxon>
        <taxon>Chytridiomycota</taxon>
        <taxon>Chytridiomycota incertae sedis</taxon>
        <taxon>Chytridiomycetes</taxon>
        <taxon>Chytridiomycetes incertae sedis</taxon>
        <taxon>Blyttiomyces</taxon>
    </lineage>
</organism>
<evidence type="ECO:0000313" key="2">
    <source>
        <dbReference type="EMBL" id="RKO89923.1"/>
    </source>
</evidence>
<evidence type="ECO:0000256" key="1">
    <source>
        <dbReference type="SAM" id="MobiDB-lite"/>
    </source>
</evidence>
<dbReference type="EMBL" id="KZ995816">
    <property type="protein sequence ID" value="RKO89923.1"/>
    <property type="molecule type" value="Genomic_DNA"/>
</dbReference>
<dbReference type="AlphaFoldDB" id="A0A4P9WE14"/>
<proteinExistence type="predicted"/>
<feature type="region of interest" description="Disordered" evidence="1">
    <location>
        <begin position="118"/>
        <end position="158"/>
    </location>
</feature>
<gene>
    <name evidence="2" type="ORF">BDK51DRAFT_41411</name>
</gene>
<reference evidence="3" key="1">
    <citation type="journal article" date="2018" name="Nat. Microbiol.">
        <title>Leveraging single-cell genomics to expand the fungal tree of life.</title>
        <authorList>
            <person name="Ahrendt S.R."/>
            <person name="Quandt C.A."/>
            <person name="Ciobanu D."/>
            <person name="Clum A."/>
            <person name="Salamov A."/>
            <person name="Andreopoulos B."/>
            <person name="Cheng J.F."/>
            <person name="Woyke T."/>
            <person name="Pelin A."/>
            <person name="Henrissat B."/>
            <person name="Reynolds N.K."/>
            <person name="Benny G.L."/>
            <person name="Smith M.E."/>
            <person name="James T.Y."/>
            <person name="Grigoriev I.V."/>
        </authorList>
    </citation>
    <scope>NUCLEOTIDE SEQUENCE [LARGE SCALE GENOMIC DNA]</scope>
</reference>
<sequence length="216" mass="22772">MLGLELIEGVSLALELDTPFESQMPSIWVPEYAHEVEDNAKAVPVGKAKRRGMAADMEALQLMLLAGNSGPLGPTLLDDDVPAASGQKLSTCFDLPLYVINSPKSTGKIQAAERISTIENKGDPHSGPSVPADATDKATQPSAATDKNDPAFPPAPDYRVNSNPSQCLVVEVERSATKWAEKACGAVVGFVGPLWGSTRSTVGLVVEMRVGGELVF</sequence>
<accession>A0A4P9WE14</accession>
<dbReference type="Proteomes" id="UP000269721">
    <property type="component" value="Unassembled WGS sequence"/>
</dbReference>